<sequence length="117" mass="12355">MTERKSEDIMADYLLKGGKMLAKECKVCGSPLFELKGETVCVVCAERRGQERRAPAAPPAPAPAIPVAGEGSAGAAIESAITALCARVETEGDERRCLTLMEAVLAGSEALRLLRQP</sequence>
<accession>A0A483CT21</accession>
<gene>
    <name evidence="1" type="ORF">CUJ86_03905</name>
</gene>
<dbReference type="InterPro" id="IPR051888">
    <property type="entry name" value="UPF0148_domain"/>
</dbReference>
<dbReference type="AlphaFoldDB" id="A0A483CT21"/>
<proteinExistence type="predicted"/>
<comment type="caution">
    <text evidence="1">The sequence shown here is derived from an EMBL/GenBank/DDBJ whole genome shotgun (WGS) entry which is preliminary data.</text>
</comment>
<dbReference type="InterPro" id="IPR009563">
    <property type="entry name" value="SSSCA1"/>
</dbReference>
<name>A0A483CT21_9EURY</name>
<evidence type="ECO:0008006" key="3">
    <source>
        <dbReference type="Google" id="ProtNLM"/>
    </source>
</evidence>
<dbReference type="OrthoDB" id="26305at2157"/>
<dbReference type="EMBL" id="PGCL01000002">
    <property type="protein sequence ID" value="TAJ44473.1"/>
    <property type="molecule type" value="Genomic_DNA"/>
</dbReference>
<evidence type="ECO:0000313" key="1">
    <source>
        <dbReference type="EMBL" id="TAJ44473.1"/>
    </source>
</evidence>
<reference evidence="1 2" key="1">
    <citation type="submission" date="2017-11" db="EMBL/GenBank/DDBJ databases">
        <title>Isolation and Characterization of Methanofollis Species from Methane Seep Offshore SW Taiwan.</title>
        <authorList>
            <person name="Teng N.-H."/>
            <person name="Lai M.-C."/>
            <person name="Chen S.-C."/>
        </authorList>
    </citation>
    <scope>NUCLEOTIDE SEQUENCE [LARGE SCALE GENOMIC DNA]</scope>
    <source>
        <strain evidence="1 2">FWC-SCC2</strain>
    </source>
</reference>
<dbReference type="Proteomes" id="UP000292580">
    <property type="component" value="Unassembled WGS sequence"/>
</dbReference>
<dbReference type="PANTHER" id="PTHR16537:SF1">
    <property type="entry name" value="PROTEIN ZNRD2"/>
    <property type="match status" value="1"/>
</dbReference>
<keyword evidence="2" id="KW-1185">Reference proteome</keyword>
<dbReference type="PANTHER" id="PTHR16537">
    <property type="entry name" value="SJOEGREN SYNDROME/SCLERODERMA AUTOANTIGEN 1"/>
    <property type="match status" value="1"/>
</dbReference>
<evidence type="ECO:0000313" key="2">
    <source>
        <dbReference type="Proteomes" id="UP000292580"/>
    </source>
</evidence>
<dbReference type="RefSeq" id="WP_130646264.1">
    <property type="nucleotide sequence ID" value="NZ_PGCL01000002.1"/>
</dbReference>
<organism evidence="1 2">
    <name type="scientific">Methanofollis fontis</name>
    <dbReference type="NCBI Taxonomy" id="2052832"/>
    <lineage>
        <taxon>Archaea</taxon>
        <taxon>Methanobacteriati</taxon>
        <taxon>Methanobacteriota</taxon>
        <taxon>Stenosarchaea group</taxon>
        <taxon>Methanomicrobia</taxon>
        <taxon>Methanomicrobiales</taxon>
        <taxon>Methanomicrobiaceae</taxon>
        <taxon>Methanofollis</taxon>
    </lineage>
</organism>
<dbReference type="Pfam" id="PF06677">
    <property type="entry name" value="Auto_anti-p27"/>
    <property type="match status" value="1"/>
</dbReference>
<protein>
    <recommendedName>
        <fullName evidence="3">Sjogrens syndrome scleroderma autoantigen 1</fullName>
    </recommendedName>
</protein>